<name>A0ABW0JIR3_9GAMM</name>
<sequence>MEPDLATAPELTGVLDELRRREPIFHRPEYGTSRADFERMTAADFWEIGASGRRYSRAHILDVLDARRDSPEPDVWETFGFHCRRLATGLYLLTYTLRQGSRLTRRSTIWRQLPDGWEIVFHQGTEVAAA</sequence>
<evidence type="ECO:0000313" key="2">
    <source>
        <dbReference type="EMBL" id="MFC5435947.1"/>
    </source>
</evidence>
<accession>A0ABW0JIR3</accession>
<comment type="caution">
    <text evidence="2">The sequence shown here is derived from an EMBL/GenBank/DDBJ whole genome shotgun (WGS) entry which is preliminary data.</text>
</comment>
<evidence type="ECO:0000259" key="1">
    <source>
        <dbReference type="Pfam" id="PF14534"/>
    </source>
</evidence>
<reference evidence="3" key="1">
    <citation type="journal article" date="2019" name="Int. J. Syst. Evol. Microbiol.">
        <title>The Global Catalogue of Microorganisms (GCM) 10K type strain sequencing project: providing services to taxonomists for standard genome sequencing and annotation.</title>
        <authorList>
            <consortium name="The Broad Institute Genomics Platform"/>
            <consortium name="The Broad Institute Genome Sequencing Center for Infectious Disease"/>
            <person name="Wu L."/>
            <person name="Ma J."/>
        </authorList>
    </citation>
    <scope>NUCLEOTIDE SEQUENCE [LARGE SCALE GENOMIC DNA]</scope>
    <source>
        <strain evidence="3">JCM 17130</strain>
    </source>
</reference>
<evidence type="ECO:0000313" key="3">
    <source>
        <dbReference type="Proteomes" id="UP001596013"/>
    </source>
</evidence>
<dbReference type="RefSeq" id="WP_377302710.1">
    <property type="nucleotide sequence ID" value="NZ_JBHSMK010000002.1"/>
</dbReference>
<feature type="domain" description="DUF4440" evidence="1">
    <location>
        <begin position="34"/>
        <end position="119"/>
    </location>
</feature>
<dbReference type="InterPro" id="IPR027843">
    <property type="entry name" value="DUF4440"/>
</dbReference>
<organism evidence="2 3">
    <name type="scientific">Rhodanobacter umsongensis</name>
    <dbReference type="NCBI Taxonomy" id="633153"/>
    <lineage>
        <taxon>Bacteria</taxon>
        <taxon>Pseudomonadati</taxon>
        <taxon>Pseudomonadota</taxon>
        <taxon>Gammaproteobacteria</taxon>
        <taxon>Lysobacterales</taxon>
        <taxon>Rhodanobacteraceae</taxon>
        <taxon>Rhodanobacter</taxon>
    </lineage>
</organism>
<dbReference type="EMBL" id="JBHSMK010000002">
    <property type="protein sequence ID" value="MFC5435947.1"/>
    <property type="molecule type" value="Genomic_DNA"/>
</dbReference>
<proteinExistence type="predicted"/>
<protein>
    <submittedName>
        <fullName evidence="2">DUF4440 domain-containing protein</fullName>
    </submittedName>
</protein>
<keyword evidence="3" id="KW-1185">Reference proteome</keyword>
<gene>
    <name evidence="2" type="ORF">ACFPME_05220</name>
</gene>
<dbReference type="Proteomes" id="UP001596013">
    <property type="component" value="Unassembled WGS sequence"/>
</dbReference>
<dbReference type="InterPro" id="IPR032710">
    <property type="entry name" value="NTF2-like_dom_sf"/>
</dbReference>
<dbReference type="SUPFAM" id="SSF54427">
    <property type="entry name" value="NTF2-like"/>
    <property type="match status" value="1"/>
</dbReference>
<dbReference type="Pfam" id="PF14534">
    <property type="entry name" value="DUF4440"/>
    <property type="match status" value="1"/>
</dbReference>